<gene>
    <name evidence="2" type="ORF">QIS74_06338</name>
</gene>
<evidence type="ECO:0000313" key="2">
    <source>
        <dbReference type="EMBL" id="KAK6218458.1"/>
    </source>
</evidence>
<dbReference type="EMBL" id="JASAOK010000033">
    <property type="protein sequence ID" value="KAK6218458.1"/>
    <property type="molecule type" value="Genomic_DNA"/>
</dbReference>
<reference evidence="2 3" key="1">
    <citation type="submission" date="2023-04" db="EMBL/GenBank/DDBJ databases">
        <title>Colletotrichum tabacum stain YC1 causing leaf anthracnose on Nicotiana tabacum(L.) cv.</title>
        <authorList>
            <person name="Ji Z."/>
            <person name="Wang M."/>
            <person name="Zhang J."/>
            <person name="Wang N."/>
            <person name="Zhou Z."/>
        </authorList>
    </citation>
    <scope>NUCLEOTIDE SEQUENCE [LARGE SCALE GENOMIC DNA]</scope>
    <source>
        <strain evidence="2 3">YC1</strain>
    </source>
</reference>
<sequence>MNPSNLFKFLLVAASLGLGSSVPVEPATRAPGADVAKRMVCFSGWRHNGTCEWAHDEAGGRSSRVDELAIAPFSFQKRKTRMDFRVGFNNLKVEKEGGHYL</sequence>
<evidence type="ECO:0000256" key="1">
    <source>
        <dbReference type="SAM" id="SignalP"/>
    </source>
</evidence>
<organism evidence="2 3">
    <name type="scientific">Colletotrichum tabaci</name>
    <dbReference type="NCBI Taxonomy" id="1209068"/>
    <lineage>
        <taxon>Eukaryota</taxon>
        <taxon>Fungi</taxon>
        <taxon>Dikarya</taxon>
        <taxon>Ascomycota</taxon>
        <taxon>Pezizomycotina</taxon>
        <taxon>Sordariomycetes</taxon>
        <taxon>Hypocreomycetidae</taxon>
        <taxon>Glomerellales</taxon>
        <taxon>Glomerellaceae</taxon>
        <taxon>Colletotrichum</taxon>
        <taxon>Colletotrichum destructivum species complex</taxon>
    </lineage>
</organism>
<protein>
    <submittedName>
        <fullName evidence="2">Uncharacterized protein</fullName>
    </submittedName>
</protein>
<dbReference type="Proteomes" id="UP001327957">
    <property type="component" value="Unassembled WGS sequence"/>
</dbReference>
<accession>A0AAV9TCN6</accession>
<evidence type="ECO:0000313" key="3">
    <source>
        <dbReference type="Proteomes" id="UP001327957"/>
    </source>
</evidence>
<comment type="caution">
    <text evidence="2">The sequence shown here is derived from an EMBL/GenBank/DDBJ whole genome shotgun (WGS) entry which is preliminary data.</text>
</comment>
<name>A0AAV9TCN6_9PEZI</name>
<keyword evidence="3" id="KW-1185">Reference proteome</keyword>
<feature type="signal peptide" evidence="1">
    <location>
        <begin position="1"/>
        <end position="21"/>
    </location>
</feature>
<feature type="chain" id="PRO_5043787993" evidence="1">
    <location>
        <begin position="22"/>
        <end position="101"/>
    </location>
</feature>
<keyword evidence="1" id="KW-0732">Signal</keyword>
<dbReference type="AlphaFoldDB" id="A0AAV9TCN6"/>
<proteinExistence type="predicted"/>